<dbReference type="InterPro" id="IPR000298">
    <property type="entry name" value="Cyt_c_oxidase-like_su3"/>
</dbReference>
<organism evidence="9">
    <name type="scientific">uncultured Acetothermia bacterium</name>
    <dbReference type="NCBI Taxonomy" id="236499"/>
    <lineage>
        <taxon>Bacteria</taxon>
        <taxon>Candidatus Bipolaricaulota</taxon>
        <taxon>environmental samples</taxon>
    </lineage>
</organism>
<evidence type="ECO:0000256" key="4">
    <source>
        <dbReference type="ARBA" id="ARBA00022989"/>
    </source>
</evidence>
<dbReference type="InterPro" id="IPR035973">
    <property type="entry name" value="Cyt_c_oxidase_su3-like_sf"/>
</dbReference>
<keyword evidence="4 7" id="KW-1133">Transmembrane helix</keyword>
<evidence type="ECO:0000259" key="8">
    <source>
        <dbReference type="PROSITE" id="PS50253"/>
    </source>
</evidence>
<dbReference type="GO" id="GO:0005886">
    <property type="term" value="C:plasma membrane"/>
    <property type="evidence" value="ECO:0007669"/>
    <property type="project" value="UniProtKB-SubCell"/>
</dbReference>
<dbReference type="PANTHER" id="PTHR11403:SF10">
    <property type="entry name" value="CYTOCHROME C OXIDASE"/>
    <property type="match status" value="1"/>
</dbReference>
<dbReference type="GO" id="GO:0004129">
    <property type="term" value="F:cytochrome-c oxidase activity"/>
    <property type="evidence" value="ECO:0007669"/>
    <property type="project" value="InterPro"/>
</dbReference>
<comment type="similarity">
    <text evidence="2 6">Belongs to the cytochrome c oxidase subunit 3 family.</text>
</comment>
<feature type="transmembrane region" description="Helical" evidence="7">
    <location>
        <begin position="160"/>
        <end position="179"/>
    </location>
</feature>
<dbReference type="AlphaFoldDB" id="H5SFG2"/>
<evidence type="ECO:0000256" key="5">
    <source>
        <dbReference type="ARBA" id="ARBA00023136"/>
    </source>
</evidence>
<dbReference type="PANTHER" id="PTHR11403">
    <property type="entry name" value="CYTOCHROME C OXIDASE SUBUNIT III"/>
    <property type="match status" value="1"/>
</dbReference>
<evidence type="ECO:0000256" key="3">
    <source>
        <dbReference type="ARBA" id="ARBA00022692"/>
    </source>
</evidence>
<dbReference type="InterPro" id="IPR013833">
    <property type="entry name" value="Cyt_c_oxidase_su3_a-hlx"/>
</dbReference>
<evidence type="ECO:0000313" key="9">
    <source>
        <dbReference type="EMBL" id="BAL54898.1"/>
    </source>
</evidence>
<keyword evidence="3 6" id="KW-0812">Transmembrane</keyword>
<reference evidence="9" key="1">
    <citation type="journal article" date="2005" name="Environ. Microbiol.">
        <title>Genetic and functional properties of uncultivated thermophilic crenarchaeotes from a subsurface gold mine as revealed by analysis of genome fragments.</title>
        <authorList>
            <person name="Nunoura T."/>
            <person name="Hirayama H."/>
            <person name="Takami H."/>
            <person name="Oida H."/>
            <person name="Nishi S."/>
            <person name="Shimamura S."/>
            <person name="Suzuki Y."/>
            <person name="Inagaki F."/>
            <person name="Takai K."/>
            <person name="Nealson K.H."/>
            <person name="Horikoshi K."/>
        </authorList>
    </citation>
    <scope>NUCLEOTIDE SEQUENCE</scope>
</reference>
<sequence length="180" mass="19953">MIAKHNLTNGHRDLMTPGRVGLWLFLAVATMVFAALISAYIVRMGSSDWHSLPKPGLLWVNTAILLLSSAAFHWALVADRQGHIRSVRLGVVAGAVLSALFFVGQVWAWLVLQKLGYFLSANPSSSFFYLLTAVHGAHLLGGLIVAAWTVRTRERLQLFVTYWHFLTAVWVVLFALIVLT</sequence>
<evidence type="ECO:0000256" key="1">
    <source>
        <dbReference type="ARBA" id="ARBA00004141"/>
    </source>
</evidence>
<evidence type="ECO:0000256" key="6">
    <source>
        <dbReference type="RuleBase" id="RU003376"/>
    </source>
</evidence>
<feature type="domain" description="Heme-copper oxidase subunit III family profile" evidence="8">
    <location>
        <begin position="19"/>
        <end position="180"/>
    </location>
</feature>
<dbReference type="EMBL" id="AP011703">
    <property type="protein sequence ID" value="BAL54898.1"/>
    <property type="molecule type" value="Genomic_DNA"/>
</dbReference>
<accession>H5SFG2</accession>
<reference evidence="9" key="2">
    <citation type="journal article" date="2012" name="PLoS ONE">
        <title>A Deeply Branching Thermophilic Bacterium with an Ancient Acetyl-CoA Pathway Dominates a Subsurface Ecosystem.</title>
        <authorList>
            <person name="Takami H."/>
            <person name="Noguchi H."/>
            <person name="Takaki Y."/>
            <person name="Uchiyama I."/>
            <person name="Toyoda A."/>
            <person name="Nishi S."/>
            <person name="Chee G.-J."/>
            <person name="Arai W."/>
            <person name="Nunoura T."/>
            <person name="Itoh T."/>
            <person name="Hattori M."/>
            <person name="Takai K."/>
        </authorList>
    </citation>
    <scope>NUCLEOTIDE SEQUENCE</scope>
</reference>
<dbReference type="SUPFAM" id="SSF81452">
    <property type="entry name" value="Cytochrome c oxidase subunit III-like"/>
    <property type="match status" value="1"/>
</dbReference>
<dbReference type="GO" id="GO:0019646">
    <property type="term" value="P:aerobic electron transport chain"/>
    <property type="evidence" value="ECO:0007669"/>
    <property type="project" value="InterPro"/>
</dbReference>
<feature type="transmembrane region" description="Helical" evidence="7">
    <location>
        <begin position="57"/>
        <end position="77"/>
    </location>
</feature>
<gene>
    <name evidence="9" type="ORF">HGMM_F21E10C04</name>
</gene>
<keyword evidence="5 7" id="KW-0472">Membrane</keyword>
<protein>
    <submittedName>
        <fullName evidence="9">Cytochrome c oxidase subunit III</fullName>
    </submittedName>
</protein>
<feature type="transmembrane region" description="Helical" evidence="7">
    <location>
        <begin position="127"/>
        <end position="148"/>
    </location>
</feature>
<dbReference type="InterPro" id="IPR024791">
    <property type="entry name" value="Cyt_c/ubiquinol_Oxase_su3"/>
</dbReference>
<feature type="transmembrane region" description="Helical" evidence="7">
    <location>
        <begin position="89"/>
        <end position="112"/>
    </location>
</feature>
<dbReference type="PROSITE" id="PS50253">
    <property type="entry name" value="COX3"/>
    <property type="match status" value="1"/>
</dbReference>
<evidence type="ECO:0000256" key="7">
    <source>
        <dbReference type="SAM" id="Phobius"/>
    </source>
</evidence>
<dbReference type="Gene3D" id="1.20.120.80">
    <property type="entry name" value="Cytochrome c oxidase, subunit III, four-helix bundle"/>
    <property type="match status" value="1"/>
</dbReference>
<evidence type="ECO:0000256" key="2">
    <source>
        <dbReference type="ARBA" id="ARBA00010581"/>
    </source>
</evidence>
<name>H5SFG2_9BACT</name>
<comment type="subcellular location">
    <subcellularLocation>
        <location evidence="6">Cell membrane</location>
        <topology evidence="6">Multi-pass membrane protein</topology>
    </subcellularLocation>
    <subcellularLocation>
        <location evidence="1">Membrane</location>
        <topology evidence="1">Multi-pass membrane protein</topology>
    </subcellularLocation>
</comment>
<feature type="transmembrane region" description="Helical" evidence="7">
    <location>
        <begin position="20"/>
        <end position="42"/>
    </location>
</feature>
<proteinExistence type="inferred from homology"/>